<reference evidence="1 2" key="1">
    <citation type="submission" date="2016-11" db="EMBL/GenBank/DDBJ databases">
        <title>Genome sequences of unsequenced Mycobacteria.</title>
        <authorList>
            <person name="Greninger A.L."/>
            <person name="Fang F."/>
            <person name="Jerome K.R."/>
        </authorList>
    </citation>
    <scope>NUCLEOTIDE SEQUENCE [LARGE SCALE GENOMIC DNA]</scope>
    <source>
        <strain evidence="1 2">M11</strain>
    </source>
</reference>
<dbReference type="Proteomes" id="UP000186438">
    <property type="component" value="Unassembled WGS sequence"/>
</dbReference>
<dbReference type="InterPro" id="IPR038468">
    <property type="entry name" value="MmpS_C"/>
</dbReference>
<dbReference type="AlphaFoldDB" id="A0A1Q4I2Z2"/>
<evidence type="ECO:0000313" key="1">
    <source>
        <dbReference type="EMBL" id="OJZ76354.1"/>
    </source>
</evidence>
<sequence>MLSAPTAHAAVPVTYEVVSADIGSANVEFFDGHAREARPKVPLPWRTTVMLDNPASLGTDVAEIRADWRWAAAPNRWVTVRVYFGNVVRCANTLDVGDAACYGTTGFENS</sequence>
<proteinExistence type="predicted"/>
<evidence type="ECO:0000313" key="2">
    <source>
        <dbReference type="Proteomes" id="UP000186438"/>
    </source>
</evidence>
<dbReference type="EMBL" id="MPNT01000001">
    <property type="protein sequence ID" value="OJZ76354.1"/>
    <property type="molecule type" value="Genomic_DNA"/>
</dbReference>
<accession>A0A1Q4I2Z2</accession>
<organism evidence="1 2">
    <name type="scientific">Mycobacterium paraffinicum</name>
    <dbReference type="NCBI Taxonomy" id="53378"/>
    <lineage>
        <taxon>Bacteria</taxon>
        <taxon>Bacillati</taxon>
        <taxon>Actinomycetota</taxon>
        <taxon>Actinomycetes</taxon>
        <taxon>Mycobacteriales</taxon>
        <taxon>Mycobacteriaceae</taxon>
        <taxon>Mycobacterium</taxon>
    </lineage>
</organism>
<gene>
    <name evidence="1" type="ORF">BRW65_01140</name>
</gene>
<dbReference type="Gene3D" id="2.60.40.2880">
    <property type="entry name" value="MmpS1-5, C-terminal soluble domain"/>
    <property type="match status" value="1"/>
</dbReference>
<keyword evidence="2" id="KW-1185">Reference proteome</keyword>
<name>A0A1Q4I2Z2_9MYCO</name>
<protein>
    <submittedName>
        <fullName evidence="1">Uncharacterized protein</fullName>
    </submittedName>
</protein>
<dbReference type="STRING" id="53378.BRW65_01140"/>
<comment type="caution">
    <text evidence="1">The sequence shown here is derived from an EMBL/GenBank/DDBJ whole genome shotgun (WGS) entry which is preliminary data.</text>
</comment>